<name>A0A5B8G351_9RHOB</name>
<comment type="similarity">
    <text evidence="8 9">Belongs to the TRAP transporter small permease family.</text>
</comment>
<evidence type="ECO:0000256" key="5">
    <source>
        <dbReference type="ARBA" id="ARBA00022692"/>
    </source>
</evidence>
<keyword evidence="5 9" id="KW-0812">Transmembrane</keyword>
<dbReference type="AlphaFoldDB" id="A0A5B8G351"/>
<keyword evidence="3" id="KW-1003">Cell membrane</keyword>
<feature type="transmembrane region" description="Helical" evidence="9">
    <location>
        <begin position="43"/>
        <end position="60"/>
    </location>
</feature>
<evidence type="ECO:0000256" key="1">
    <source>
        <dbReference type="ARBA" id="ARBA00004429"/>
    </source>
</evidence>
<dbReference type="RefSeq" id="WP_138576151.1">
    <property type="nucleotide sequence ID" value="NZ_CP040820.1"/>
</dbReference>
<keyword evidence="6 9" id="KW-1133">Transmembrane helix</keyword>
<gene>
    <name evidence="11" type="ORF">FDP22_21085</name>
</gene>
<dbReference type="Proteomes" id="UP000305888">
    <property type="component" value="Plasmid pD4M1B"/>
</dbReference>
<dbReference type="OrthoDB" id="7843639at2"/>
<evidence type="ECO:0000256" key="6">
    <source>
        <dbReference type="ARBA" id="ARBA00022989"/>
    </source>
</evidence>
<dbReference type="EMBL" id="CP040820">
    <property type="protein sequence ID" value="QDL94370.1"/>
    <property type="molecule type" value="Genomic_DNA"/>
</dbReference>
<comment type="subunit">
    <text evidence="9">The complex comprises the extracytoplasmic solute receptor protein and the two transmembrane proteins.</text>
</comment>
<evidence type="ECO:0000259" key="10">
    <source>
        <dbReference type="Pfam" id="PF04290"/>
    </source>
</evidence>
<evidence type="ECO:0000256" key="4">
    <source>
        <dbReference type="ARBA" id="ARBA00022519"/>
    </source>
</evidence>
<evidence type="ECO:0000256" key="2">
    <source>
        <dbReference type="ARBA" id="ARBA00022448"/>
    </source>
</evidence>
<dbReference type="PANTHER" id="PTHR35011">
    <property type="entry name" value="2,3-DIKETO-L-GULONATE TRAP TRANSPORTER SMALL PERMEASE PROTEIN YIAM"/>
    <property type="match status" value="1"/>
</dbReference>
<dbReference type="Pfam" id="PF04290">
    <property type="entry name" value="DctQ"/>
    <property type="match status" value="1"/>
</dbReference>
<dbReference type="InterPro" id="IPR007387">
    <property type="entry name" value="TRAP_DctQ"/>
</dbReference>
<dbReference type="GO" id="GO:0015740">
    <property type="term" value="P:C4-dicarboxylate transport"/>
    <property type="evidence" value="ECO:0007669"/>
    <property type="project" value="TreeGrafter"/>
</dbReference>
<evidence type="ECO:0000313" key="11">
    <source>
        <dbReference type="EMBL" id="QDL94370.1"/>
    </source>
</evidence>
<protein>
    <recommendedName>
        <fullName evidence="9">TRAP transporter small permease protein</fullName>
    </recommendedName>
</protein>
<keyword evidence="12" id="KW-1185">Reference proteome</keyword>
<accession>A0A5B8G351</accession>
<geneLocation type="plasmid" evidence="12">
    <name>pd4m1b</name>
</geneLocation>
<keyword evidence="7 9" id="KW-0472">Membrane</keyword>
<keyword evidence="4 9" id="KW-0997">Cell inner membrane</keyword>
<evidence type="ECO:0000313" key="12">
    <source>
        <dbReference type="Proteomes" id="UP000305888"/>
    </source>
</evidence>
<keyword evidence="2 9" id="KW-0813">Transport</keyword>
<feature type="transmembrane region" description="Helical" evidence="9">
    <location>
        <begin position="81"/>
        <end position="101"/>
    </location>
</feature>
<dbReference type="PANTHER" id="PTHR35011:SF2">
    <property type="entry name" value="2,3-DIKETO-L-GULONATE TRAP TRANSPORTER SMALL PERMEASE PROTEIN YIAM"/>
    <property type="match status" value="1"/>
</dbReference>
<evidence type="ECO:0000256" key="3">
    <source>
        <dbReference type="ARBA" id="ARBA00022475"/>
    </source>
</evidence>
<organism evidence="11 12">
    <name type="scientific">Paroceanicella profunda</name>
    <dbReference type="NCBI Taxonomy" id="2579971"/>
    <lineage>
        <taxon>Bacteria</taxon>
        <taxon>Pseudomonadati</taxon>
        <taxon>Pseudomonadota</taxon>
        <taxon>Alphaproteobacteria</taxon>
        <taxon>Rhodobacterales</taxon>
        <taxon>Paracoccaceae</taxon>
        <taxon>Paroceanicella</taxon>
    </lineage>
</organism>
<dbReference type="GO" id="GO:0022857">
    <property type="term" value="F:transmembrane transporter activity"/>
    <property type="evidence" value="ECO:0007669"/>
    <property type="project" value="UniProtKB-UniRule"/>
</dbReference>
<dbReference type="GO" id="GO:0005886">
    <property type="term" value="C:plasma membrane"/>
    <property type="evidence" value="ECO:0007669"/>
    <property type="project" value="UniProtKB-SubCell"/>
</dbReference>
<dbReference type="KEGG" id="ppru:FDP22_21085"/>
<evidence type="ECO:0000256" key="8">
    <source>
        <dbReference type="ARBA" id="ARBA00038436"/>
    </source>
</evidence>
<keyword evidence="11" id="KW-0614">Plasmid</keyword>
<comment type="function">
    <text evidence="9">Part of the tripartite ATP-independent periplasmic (TRAP) transport system.</text>
</comment>
<feature type="transmembrane region" description="Helical" evidence="9">
    <location>
        <begin position="7"/>
        <end position="31"/>
    </location>
</feature>
<evidence type="ECO:0000256" key="7">
    <source>
        <dbReference type="ARBA" id="ARBA00023136"/>
    </source>
</evidence>
<feature type="transmembrane region" description="Helical" evidence="9">
    <location>
        <begin position="121"/>
        <end position="144"/>
    </location>
</feature>
<feature type="domain" description="Tripartite ATP-independent periplasmic transporters DctQ component" evidence="10">
    <location>
        <begin position="19"/>
        <end position="148"/>
    </location>
</feature>
<dbReference type="InterPro" id="IPR055348">
    <property type="entry name" value="DctQ"/>
</dbReference>
<proteinExistence type="inferred from homology"/>
<sequence length="157" mass="16675">MKYIGQLAVLVASLLLVVLVGTTVASVGMRYIAGAPLQWTEEISGLLMVWIVMIGAIACERDKQHLTIDFIVAVLPRRAEALVGIVVGLASLGLLGAMGWLSWELAGSAKYKSTQILRISWFWLDIALTVGAAGIALFVIAALVRKARIVAGGADTE</sequence>
<evidence type="ECO:0000256" key="9">
    <source>
        <dbReference type="RuleBase" id="RU369079"/>
    </source>
</evidence>
<reference evidence="11 12" key="1">
    <citation type="submission" date="2019-06" db="EMBL/GenBank/DDBJ databases">
        <title>Genome sequence of Rhodobacteraceae bacterium D4M1.</title>
        <authorList>
            <person name="Cao J."/>
        </authorList>
    </citation>
    <scope>NUCLEOTIDE SEQUENCE [LARGE SCALE GENOMIC DNA]</scope>
    <source>
        <strain evidence="11 12">D4M1</strain>
        <plasmid evidence="12">pd4m1b</plasmid>
    </source>
</reference>
<comment type="subcellular location">
    <subcellularLocation>
        <location evidence="1 9">Cell inner membrane</location>
        <topology evidence="1 9">Multi-pass membrane protein</topology>
    </subcellularLocation>
</comment>